<feature type="compositionally biased region" description="Low complexity" evidence="1">
    <location>
        <begin position="276"/>
        <end position="290"/>
    </location>
</feature>
<comment type="caution">
    <text evidence="2">The sequence shown here is derived from an EMBL/GenBank/DDBJ whole genome shotgun (WGS) entry which is preliminary data.</text>
</comment>
<proteinExistence type="predicted"/>
<dbReference type="Proteomes" id="UP001497623">
    <property type="component" value="Unassembled WGS sequence"/>
</dbReference>
<reference evidence="2 3" key="1">
    <citation type="submission" date="2024-05" db="EMBL/GenBank/DDBJ databases">
        <authorList>
            <person name="Wallberg A."/>
        </authorList>
    </citation>
    <scope>NUCLEOTIDE SEQUENCE [LARGE SCALE GENOMIC DNA]</scope>
</reference>
<feature type="compositionally biased region" description="Basic and acidic residues" evidence="1">
    <location>
        <begin position="291"/>
        <end position="324"/>
    </location>
</feature>
<feature type="compositionally biased region" description="Basic and acidic residues" evidence="1">
    <location>
        <begin position="184"/>
        <end position="194"/>
    </location>
</feature>
<feature type="non-terminal residue" evidence="2">
    <location>
        <position position="1"/>
    </location>
</feature>
<evidence type="ECO:0000313" key="3">
    <source>
        <dbReference type="Proteomes" id="UP001497623"/>
    </source>
</evidence>
<dbReference type="EMBL" id="CAXKWB010014097">
    <property type="protein sequence ID" value="CAL4109680.1"/>
    <property type="molecule type" value="Genomic_DNA"/>
</dbReference>
<feature type="compositionally biased region" description="Basic and acidic residues" evidence="1">
    <location>
        <begin position="210"/>
        <end position="240"/>
    </location>
</feature>
<name>A0AAV2R3I8_MEGNR</name>
<feature type="non-terminal residue" evidence="2">
    <location>
        <position position="372"/>
    </location>
</feature>
<organism evidence="2 3">
    <name type="scientific">Meganyctiphanes norvegica</name>
    <name type="common">Northern krill</name>
    <name type="synonym">Thysanopoda norvegica</name>
    <dbReference type="NCBI Taxonomy" id="48144"/>
    <lineage>
        <taxon>Eukaryota</taxon>
        <taxon>Metazoa</taxon>
        <taxon>Ecdysozoa</taxon>
        <taxon>Arthropoda</taxon>
        <taxon>Crustacea</taxon>
        <taxon>Multicrustacea</taxon>
        <taxon>Malacostraca</taxon>
        <taxon>Eumalacostraca</taxon>
        <taxon>Eucarida</taxon>
        <taxon>Euphausiacea</taxon>
        <taxon>Euphausiidae</taxon>
        <taxon>Meganyctiphanes</taxon>
    </lineage>
</organism>
<keyword evidence="3" id="KW-1185">Reference proteome</keyword>
<evidence type="ECO:0000313" key="2">
    <source>
        <dbReference type="EMBL" id="CAL4109680.1"/>
    </source>
</evidence>
<evidence type="ECO:0000256" key="1">
    <source>
        <dbReference type="SAM" id="MobiDB-lite"/>
    </source>
</evidence>
<sequence>AFCWVKFKNVHSVYKAYRLIKGTTIYSKDLNVVVPMVNSFTKEEKAVKKSELSEKQVFDHIINHINGMAKKEEKKKKLLKGYLKSATQEEQSRLLSKNAVGKEEIGGEESITDAKEMEKNVKQNLSQAFDLEAASSPIDSCTTADEHGVTKEYDHLNEEYNYIKSWQTESDKRTKNKPYYNCRLEGKKDNENKRSRSPSNKQRYRSRSKDRKDRSQKIHNQKENKQLKVEYSKDKNVDPGRRKRSRSKDRKDRSSSSDKDERIRRSDQKKGKRSENSISSRRPSSSMLSRESTKKSRSQSHERSRSLRSISQDRVKGSRSRVVESFKSNDSNEPINDSDDYDALDIWRSECVTSYNKISSNRLLKDVESDSD</sequence>
<feature type="compositionally biased region" description="Basic and acidic residues" evidence="1">
    <location>
        <begin position="249"/>
        <end position="275"/>
    </location>
</feature>
<feature type="compositionally biased region" description="Polar residues" evidence="1">
    <location>
        <begin position="326"/>
        <end position="335"/>
    </location>
</feature>
<accession>A0AAV2R3I8</accession>
<feature type="region of interest" description="Disordered" evidence="1">
    <location>
        <begin position="170"/>
        <end position="340"/>
    </location>
</feature>
<gene>
    <name evidence="2" type="ORF">MNOR_LOCUS19166</name>
</gene>
<protein>
    <submittedName>
        <fullName evidence="2">Uncharacterized protein</fullName>
    </submittedName>
</protein>
<dbReference type="AlphaFoldDB" id="A0AAV2R3I8"/>